<sequence>MSSPPPYSLLNGTLHSLSQGTYIPLRPPLCSLNSLTILSPNFITVRDDLKRYLYKVKNNRYLKIDECGIDDYFLPIDSVIYRLNASTSSLTTLNGSKTLKTYPKFNELTIISSSPLIYYTTPNLHIYSSLTLLHSLPTLNSNVLTPFKIQHDNGILELEDKSKLYIHINNITGLPYASHKAEEGNVLSFNDCISYKCSGLNFIIVKKGIGLIMINFTTTGKLIKITHNNNLNQVRNIDVSTIRIDCNEDVVWASYEYGGKSCLSCFRWKGRSVNRLSCGIGNREVEGGKVVCNEEGCAIKNDNCIKVYDLKGEEMNRFENVEEGSSFLVVESSHFLISWSPITLRCLGKDGIVEDLTENIEDTITDVKFSIFLKGGSTVGPGFSFYTISTLSKTYYNIKHEIGTSSFIVREGSILEGLINEASKSSWYVMNCKSQEELKECLVNVKVAKGHLNVLAEEGDEEECWKVLEWGWRKDRDVKITTLSYCLEVLGEEIYEFLLKYLRSLEPKVLRKSLPLPAFEGERGHTVESLCSECARRGNARGASLGLGERDVVLAFFWMDSNT</sequence>
<reference evidence="2" key="1">
    <citation type="journal article" date="2023" name="Commun. Biol.">
        <title>Genome analysis of Parmales, the sister group of diatoms, reveals the evolutionary specialization of diatoms from phago-mixotrophs to photoautotrophs.</title>
        <authorList>
            <person name="Ban H."/>
            <person name="Sato S."/>
            <person name="Yoshikawa S."/>
            <person name="Yamada K."/>
            <person name="Nakamura Y."/>
            <person name="Ichinomiya M."/>
            <person name="Sato N."/>
            <person name="Blanc-Mathieu R."/>
            <person name="Endo H."/>
            <person name="Kuwata A."/>
            <person name="Ogata H."/>
        </authorList>
    </citation>
    <scope>NUCLEOTIDE SEQUENCE [LARGE SCALE GENOMIC DNA]</scope>
</reference>
<dbReference type="AlphaFoldDB" id="A0A9W6ZFL1"/>
<evidence type="ECO:0000313" key="1">
    <source>
        <dbReference type="EMBL" id="GMH51251.1"/>
    </source>
</evidence>
<organism evidence="1 2">
    <name type="scientific">Triparma laevis f. inornata</name>
    <dbReference type="NCBI Taxonomy" id="1714386"/>
    <lineage>
        <taxon>Eukaryota</taxon>
        <taxon>Sar</taxon>
        <taxon>Stramenopiles</taxon>
        <taxon>Ochrophyta</taxon>
        <taxon>Bolidophyceae</taxon>
        <taxon>Parmales</taxon>
        <taxon>Triparmaceae</taxon>
        <taxon>Triparma</taxon>
    </lineage>
</organism>
<accession>A0A9W6ZFL1</accession>
<comment type="caution">
    <text evidence="1">The sequence shown here is derived from an EMBL/GenBank/DDBJ whole genome shotgun (WGS) entry which is preliminary data.</text>
</comment>
<dbReference type="Proteomes" id="UP001162640">
    <property type="component" value="Unassembled WGS sequence"/>
</dbReference>
<protein>
    <submittedName>
        <fullName evidence="1">Uncharacterized protein</fullName>
    </submittedName>
</protein>
<evidence type="ECO:0000313" key="2">
    <source>
        <dbReference type="Proteomes" id="UP001162640"/>
    </source>
</evidence>
<dbReference type="EMBL" id="BLQM01000019">
    <property type="protein sequence ID" value="GMH51251.1"/>
    <property type="molecule type" value="Genomic_DNA"/>
</dbReference>
<proteinExistence type="predicted"/>
<name>A0A9W6ZFL1_9STRA</name>
<gene>
    <name evidence="1" type="ORF">TL16_g00973</name>
</gene>